<evidence type="ECO:0000313" key="1">
    <source>
        <dbReference type="EMBL" id="CAF1139477.1"/>
    </source>
</evidence>
<proteinExistence type="predicted"/>
<dbReference type="Proteomes" id="UP000663832">
    <property type="component" value="Unassembled WGS sequence"/>
</dbReference>
<protein>
    <submittedName>
        <fullName evidence="1">Uncharacterized protein</fullName>
    </submittedName>
</protein>
<organism evidence="1 4">
    <name type="scientific">Adineta steineri</name>
    <dbReference type="NCBI Taxonomy" id="433720"/>
    <lineage>
        <taxon>Eukaryota</taxon>
        <taxon>Metazoa</taxon>
        <taxon>Spiralia</taxon>
        <taxon>Gnathifera</taxon>
        <taxon>Rotifera</taxon>
        <taxon>Eurotatoria</taxon>
        <taxon>Bdelloidea</taxon>
        <taxon>Adinetida</taxon>
        <taxon>Adinetidae</taxon>
        <taxon>Adineta</taxon>
    </lineage>
</organism>
<evidence type="ECO:0000313" key="4">
    <source>
        <dbReference type="Proteomes" id="UP000663877"/>
    </source>
</evidence>
<evidence type="ECO:0000313" key="3">
    <source>
        <dbReference type="Proteomes" id="UP000663832"/>
    </source>
</evidence>
<gene>
    <name evidence="1" type="ORF">BJG266_LOCUS23463</name>
    <name evidence="2" type="ORF">QVE165_LOCUS39193</name>
</gene>
<accession>A0A814RWE3</accession>
<dbReference type="OrthoDB" id="10002671at2759"/>
<evidence type="ECO:0000313" key="2">
    <source>
        <dbReference type="EMBL" id="CAF1434673.1"/>
    </source>
</evidence>
<dbReference type="AlphaFoldDB" id="A0A814RWE3"/>
<reference evidence="1" key="1">
    <citation type="submission" date="2021-02" db="EMBL/GenBank/DDBJ databases">
        <authorList>
            <person name="Nowell W R."/>
        </authorList>
    </citation>
    <scope>NUCLEOTIDE SEQUENCE</scope>
</reference>
<dbReference type="SUPFAM" id="SSF52047">
    <property type="entry name" value="RNI-like"/>
    <property type="match status" value="1"/>
</dbReference>
<name>A0A814RWE3_9BILA</name>
<sequence>MFTNLIYVHFGLNDDFLYAPTSLIDFLYTTYYASNIVHLNVRVRSFDDCLCLLDRRFTQLHTFIVQVDRIYHTSMIIKNTETLSNLKCFSLTLFWATLEYDNLILPLLHQMSFLEKLTLSFTIRDRISFIDGNHLVIDIISKKPYLHTFIFDIVTNCAIADEQLLPTSDDVRCPLIQRGYNVGYYIDYLYDSIGRCHIYSLPFTMERIQDITIKFPGGVFTHVRHLVVHDFFRSIEHDFFLLISQAFPLLKHMTVVSLMEQKKKQSNKSDEYEETSSIIKYSHLTTLKLSQAHIDYAKELLLDSNTRLPCLNKLYIDYEKLANVTEDFTSDAAHVNCAKLKNLILYGSTNINETNFFNYFPFVQCRFRS</sequence>
<dbReference type="Proteomes" id="UP000663877">
    <property type="component" value="Unassembled WGS sequence"/>
</dbReference>
<comment type="caution">
    <text evidence="1">The sequence shown here is derived from an EMBL/GenBank/DDBJ whole genome shotgun (WGS) entry which is preliminary data.</text>
</comment>
<dbReference type="EMBL" id="CAJNOM010000432">
    <property type="protein sequence ID" value="CAF1434673.1"/>
    <property type="molecule type" value="Genomic_DNA"/>
</dbReference>
<keyword evidence="3" id="KW-1185">Reference proteome</keyword>
<dbReference type="EMBL" id="CAJNOI010000156">
    <property type="protein sequence ID" value="CAF1139477.1"/>
    <property type="molecule type" value="Genomic_DNA"/>
</dbReference>